<name>A0A7T5VAT6_9BACT</name>
<dbReference type="PROSITE" id="PS50206">
    <property type="entry name" value="RHODANESE_3"/>
    <property type="match status" value="1"/>
</dbReference>
<dbReference type="InterPro" id="IPR023753">
    <property type="entry name" value="FAD/NAD-binding_dom"/>
</dbReference>
<sequence>MSKKVVVVGAVAAGPKAACRLKRLRPDWDITMIDQDSLISYGGCGIPYYVSGDVSDESELRETSFHVVRDTDFFLHSKGVRVLTRTRALAIDRGKKTVTVRNLDTEVEQQLSYDYLMLATGARPFELPIPGVKLDGVFAIADLHKAIEIKQRIAEGRVSRAVVIGGGAIGIEMAEALTDLWGVETTLLELAPQLLPKLVDRHFAEMLKNHLVEQKVAVYTSESAVKLLDNGHGCVCGVKTGQRTLEADLVIMAVGVRPRSELARDAGLDVAAWGGIKVNQRLQTSDPFIYAAGDCIAVNHLVTGRETFAPLGSLANREGRVVGDNMAGYPSVFKGVCGSFIMKAFERCIGSTGLTWEAALAEGFDADYALTSPPDRAHFFPGQAVVILQLVFDRRSRRVLGLQAFGMMNDSVSARVDAAAALISQEGTIEDFGLLEMAYAPPFSSAIDSINAAAYMAENMCENRLHRVDHTRFLAWLDDESIEPDWMVLDVRHPLEAAPCIEKFGAHRWVGLEYGQVRQRYQELPTDKTYVIFCNAGTRSYEVQLFLDHIGSYTTMVLCGGTNLISRLKPDWMDGK</sequence>
<keyword evidence="4" id="KW-0274">FAD</keyword>
<dbReference type="PRINTS" id="PR00368">
    <property type="entry name" value="FADPNR"/>
</dbReference>
<organism evidence="8 9">
    <name type="scientific">Desulfobulbus oligotrophicus</name>
    <dbReference type="NCBI Taxonomy" id="1909699"/>
    <lineage>
        <taxon>Bacteria</taxon>
        <taxon>Pseudomonadati</taxon>
        <taxon>Thermodesulfobacteriota</taxon>
        <taxon>Desulfobulbia</taxon>
        <taxon>Desulfobulbales</taxon>
        <taxon>Desulfobulbaceae</taxon>
        <taxon>Desulfobulbus</taxon>
    </lineage>
</organism>
<dbReference type="PANTHER" id="PTHR43429:SF1">
    <property type="entry name" value="NAD(P)H SULFUR OXIDOREDUCTASE (COA-DEPENDENT)"/>
    <property type="match status" value="1"/>
</dbReference>
<keyword evidence="5" id="KW-0560">Oxidoreductase</keyword>
<keyword evidence="3" id="KW-0285">Flavoprotein</keyword>
<feature type="domain" description="Rhodanese" evidence="7">
    <location>
        <begin position="482"/>
        <end position="574"/>
    </location>
</feature>
<dbReference type="Pfam" id="PF02852">
    <property type="entry name" value="Pyr_redox_dim"/>
    <property type="match status" value="1"/>
</dbReference>
<comment type="similarity">
    <text evidence="2">Belongs to the class-III pyridine nucleotide-disulfide oxidoreductase family.</text>
</comment>
<dbReference type="PRINTS" id="PR00411">
    <property type="entry name" value="PNDRDTASEI"/>
</dbReference>
<dbReference type="Gene3D" id="3.50.50.60">
    <property type="entry name" value="FAD/NAD(P)-binding domain"/>
    <property type="match status" value="2"/>
</dbReference>
<evidence type="ECO:0000256" key="5">
    <source>
        <dbReference type="ARBA" id="ARBA00023002"/>
    </source>
</evidence>
<dbReference type="InterPro" id="IPR036188">
    <property type="entry name" value="FAD/NAD-bd_sf"/>
</dbReference>
<dbReference type="RefSeq" id="WP_199263279.1">
    <property type="nucleotide sequence ID" value="NZ_CP054140.1"/>
</dbReference>
<dbReference type="KEGG" id="dog:HP555_00500"/>
<evidence type="ECO:0000256" key="2">
    <source>
        <dbReference type="ARBA" id="ARBA00009130"/>
    </source>
</evidence>
<evidence type="ECO:0000313" key="8">
    <source>
        <dbReference type="EMBL" id="QQG64444.1"/>
    </source>
</evidence>
<evidence type="ECO:0000256" key="4">
    <source>
        <dbReference type="ARBA" id="ARBA00022827"/>
    </source>
</evidence>
<dbReference type="Gene3D" id="3.40.250.10">
    <property type="entry name" value="Rhodanese-like domain"/>
    <property type="match status" value="1"/>
</dbReference>
<keyword evidence="6" id="KW-0676">Redox-active center</keyword>
<dbReference type="SUPFAM" id="SSF51905">
    <property type="entry name" value="FAD/NAD(P)-binding domain"/>
    <property type="match status" value="1"/>
</dbReference>
<dbReference type="InterPro" id="IPR001763">
    <property type="entry name" value="Rhodanese-like_dom"/>
</dbReference>
<dbReference type="InterPro" id="IPR004099">
    <property type="entry name" value="Pyr_nucl-diS_OxRdtase_dimer"/>
</dbReference>
<accession>A0A7T5VAT6</accession>
<evidence type="ECO:0000259" key="7">
    <source>
        <dbReference type="PROSITE" id="PS50206"/>
    </source>
</evidence>
<proteinExistence type="inferred from homology"/>
<dbReference type="InterPro" id="IPR050260">
    <property type="entry name" value="FAD-bd_OxRdtase"/>
</dbReference>
<gene>
    <name evidence="8" type="ORF">HP555_00500</name>
</gene>
<evidence type="ECO:0000256" key="1">
    <source>
        <dbReference type="ARBA" id="ARBA00001974"/>
    </source>
</evidence>
<evidence type="ECO:0000256" key="3">
    <source>
        <dbReference type="ARBA" id="ARBA00022630"/>
    </source>
</evidence>
<dbReference type="InterPro" id="IPR036873">
    <property type="entry name" value="Rhodanese-like_dom_sf"/>
</dbReference>
<dbReference type="PANTHER" id="PTHR43429">
    <property type="entry name" value="PYRIDINE NUCLEOTIDE-DISULFIDE OXIDOREDUCTASE DOMAIN-CONTAINING"/>
    <property type="match status" value="1"/>
</dbReference>
<reference evidence="8 9" key="1">
    <citation type="submission" date="2020-05" db="EMBL/GenBank/DDBJ databases">
        <title>Complete genome of Desulfobulbus oligotrophicus.</title>
        <authorList>
            <person name="Podar M."/>
        </authorList>
    </citation>
    <scope>NUCLEOTIDE SEQUENCE [LARGE SCALE GENOMIC DNA]</scope>
    <source>
        <strain evidence="8 9">Prop6</strain>
    </source>
</reference>
<comment type="cofactor">
    <cofactor evidence="1">
        <name>FAD</name>
        <dbReference type="ChEBI" id="CHEBI:57692"/>
    </cofactor>
</comment>
<evidence type="ECO:0000313" key="9">
    <source>
        <dbReference type="Proteomes" id="UP000596092"/>
    </source>
</evidence>
<dbReference type="SUPFAM" id="SSF55424">
    <property type="entry name" value="FAD/NAD-linked reductases, dimerisation (C-terminal) domain"/>
    <property type="match status" value="1"/>
</dbReference>
<evidence type="ECO:0000256" key="6">
    <source>
        <dbReference type="ARBA" id="ARBA00023284"/>
    </source>
</evidence>
<dbReference type="Pfam" id="PF07992">
    <property type="entry name" value="Pyr_redox_2"/>
    <property type="match status" value="1"/>
</dbReference>
<dbReference type="EMBL" id="CP054140">
    <property type="protein sequence ID" value="QQG64444.1"/>
    <property type="molecule type" value="Genomic_DNA"/>
</dbReference>
<dbReference type="SUPFAM" id="SSF52821">
    <property type="entry name" value="Rhodanese/Cell cycle control phosphatase"/>
    <property type="match status" value="1"/>
</dbReference>
<dbReference type="InterPro" id="IPR016156">
    <property type="entry name" value="FAD/NAD-linked_Rdtase_dimer_sf"/>
</dbReference>
<dbReference type="Proteomes" id="UP000596092">
    <property type="component" value="Chromosome"/>
</dbReference>
<dbReference type="AlphaFoldDB" id="A0A7T5VAT6"/>
<keyword evidence="9" id="KW-1185">Reference proteome</keyword>
<dbReference type="GO" id="GO:0016491">
    <property type="term" value="F:oxidoreductase activity"/>
    <property type="evidence" value="ECO:0007669"/>
    <property type="project" value="UniProtKB-KW"/>
</dbReference>
<protein>
    <submittedName>
        <fullName evidence="8">FAD-dependent oxidoreductase</fullName>
    </submittedName>
</protein>